<name>A0AA40CDI2_9PEZI</name>
<keyword evidence="2" id="KW-1185">Reference proteome</keyword>
<reference evidence="1" key="1">
    <citation type="submission" date="2023-06" db="EMBL/GenBank/DDBJ databases">
        <title>Genome-scale phylogeny and comparative genomics of the fungal order Sordariales.</title>
        <authorList>
            <consortium name="Lawrence Berkeley National Laboratory"/>
            <person name="Hensen N."/>
            <person name="Bonometti L."/>
            <person name="Westerberg I."/>
            <person name="Brannstrom I.O."/>
            <person name="Guillou S."/>
            <person name="Cros-Aarteil S."/>
            <person name="Calhoun S."/>
            <person name="Haridas S."/>
            <person name="Kuo A."/>
            <person name="Mondo S."/>
            <person name="Pangilinan J."/>
            <person name="Riley R."/>
            <person name="LaButti K."/>
            <person name="Andreopoulos B."/>
            <person name="Lipzen A."/>
            <person name="Chen C."/>
            <person name="Yanf M."/>
            <person name="Daum C."/>
            <person name="Ng V."/>
            <person name="Clum A."/>
            <person name="Steindorff A."/>
            <person name="Ohm R."/>
            <person name="Martin F."/>
            <person name="Silar P."/>
            <person name="Natvig D."/>
            <person name="Lalanne C."/>
            <person name="Gautier V."/>
            <person name="Ament-velasquez S.L."/>
            <person name="Kruys A."/>
            <person name="Hutchinson M.I."/>
            <person name="Powell A.J."/>
            <person name="Barry K."/>
            <person name="Miller A.N."/>
            <person name="Grigoriev I.V."/>
            <person name="Debuchy R."/>
            <person name="Gladieux P."/>
            <person name="Thoren M.H."/>
            <person name="Johannesson H."/>
        </authorList>
    </citation>
    <scope>NUCLEOTIDE SEQUENCE</scope>
    <source>
        <strain evidence="1">SMH3391-2</strain>
    </source>
</reference>
<gene>
    <name evidence="1" type="ORF">B0T17DRAFT_611473</name>
</gene>
<evidence type="ECO:0000313" key="1">
    <source>
        <dbReference type="EMBL" id="KAK0634462.1"/>
    </source>
</evidence>
<protein>
    <submittedName>
        <fullName evidence="1">Uncharacterized protein</fullName>
    </submittedName>
</protein>
<comment type="caution">
    <text evidence="1">The sequence shown here is derived from an EMBL/GenBank/DDBJ whole genome shotgun (WGS) entry which is preliminary data.</text>
</comment>
<sequence>MKSVLAARLDYAQEMLQLERDLKAEIDDLRSEEQTTLATYREESRGDSILRRAIYNTNMQIAGLRKKTNGHLRFPPRLRQLRGYVAAQKECERGIVGEETIDASLTPEKFIKARFAKAEADVREVYGRRRVRLMEKHFSVGPRRGVVKQSVLVSEMVEGDGGDKSVACPPYEENKPVVAKAAR</sequence>
<accession>A0AA40CDI2</accession>
<organism evidence="1 2">
    <name type="scientific">Bombardia bombarda</name>
    <dbReference type="NCBI Taxonomy" id="252184"/>
    <lineage>
        <taxon>Eukaryota</taxon>
        <taxon>Fungi</taxon>
        <taxon>Dikarya</taxon>
        <taxon>Ascomycota</taxon>
        <taxon>Pezizomycotina</taxon>
        <taxon>Sordariomycetes</taxon>
        <taxon>Sordariomycetidae</taxon>
        <taxon>Sordariales</taxon>
        <taxon>Lasiosphaeriaceae</taxon>
        <taxon>Bombardia</taxon>
    </lineage>
</organism>
<proteinExistence type="predicted"/>
<evidence type="ECO:0000313" key="2">
    <source>
        <dbReference type="Proteomes" id="UP001174934"/>
    </source>
</evidence>
<dbReference type="AlphaFoldDB" id="A0AA40CDI2"/>
<dbReference type="EMBL" id="JAULSR010000001">
    <property type="protein sequence ID" value="KAK0634462.1"/>
    <property type="molecule type" value="Genomic_DNA"/>
</dbReference>
<dbReference type="Proteomes" id="UP001174934">
    <property type="component" value="Unassembled WGS sequence"/>
</dbReference>